<dbReference type="InParanoid" id="A0A0D2JF36"/>
<evidence type="ECO:0000256" key="1">
    <source>
        <dbReference type="SAM" id="SignalP"/>
    </source>
</evidence>
<dbReference type="Proteomes" id="UP000032233">
    <property type="component" value="Unassembled WGS sequence"/>
</dbReference>
<comment type="caution">
    <text evidence="2">The sequence shown here is derived from an EMBL/GenBank/DDBJ whole genome shotgun (WGS) entry which is preliminary data.</text>
</comment>
<protein>
    <submittedName>
        <fullName evidence="2">Nickel transporter</fullName>
    </submittedName>
</protein>
<evidence type="ECO:0000313" key="3">
    <source>
        <dbReference type="Proteomes" id="UP000032233"/>
    </source>
</evidence>
<dbReference type="Pfam" id="PF10670">
    <property type="entry name" value="DUF4198"/>
    <property type="match status" value="1"/>
</dbReference>
<organism evidence="2 3">
    <name type="scientific">Dethiosulfatarculus sandiegensis</name>
    <dbReference type="NCBI Taxonomy" id="1429043"/>
    <lineage>
        <taxon>Bacteria</taxon>
        <taxon>Pseudomonadati</taxon>
        <taxon>Thermodesulfobacteriota</taxon>
        <taxon>Desulfarculia</taxon>
        <taxon>Desulfarculales</taxon>
        <taxon>Desulfarculaceae</taxon>
        <taxon>Dethiosulfatarculus</taxon>
    </lineage>
</organism>
<dbReference type="RefSeq" id="WP_044348293.1">
    <property type="nucleotide sequence ID" value="NZ_AZAC01000011.1"/>
</dbReference>
<keyword evidence="3" id="KW-1185">Reference proteome</keyword>
<dbReference type="InterPro" id="IPR019613">
    <property type="entry name" value="DUF4198"/>
</dbReference>
<dbReference type="PATRIC" id="fig|1429043.3.peg.2173"/>
<feature type="signal peptide" evidence="1">
    <location>
        <begin position="1"/>
        <end position="20"/>
    </location>
</feature>
<name>A0A0D2JF36_9BACT</name>
<dbReference type="AlphaFoldDB" id="A0A0D2JF36"/>
<feature type="chain" id="PRO_5002244906" evidence="1">
    <location>
        <begin position="21"/>
        <end position="293"/>
    </location>
</feature>
<proteinExistence type="predicted"/>
<reference evidence="2 3" key="1">
    <citation type="submission" date="2013-11" db="EMBL/GenBank/DDBJ databases">
        <title>Metagenomic analysis of a methanogenic consortium involved in long chain n-alkane degradation.</title>
        <authorList>
            <person name="Davidova I.A."/>
            <person name="Callaghan A.V."/>
            <person name="Wawrik B."/>
            <person name="Pruitt S."/>
            <person name="Marks C."/>
            <person name="Duncan K.E."/>
            <person name="Suflita J.M."/>
        </authorList>
    </citation>
    <scope>NUCLEOTIDE SEQUENCE [LARGE SCALE GENOMIC DNA]</scope>
    <source>
        <strain evidence="2 3">SPR</strain>
    </source>
</reference>
<keyword evidence="1" id="KW-0732">Signal</keyword>
<dbReference type="STRING" id="1429043.X474_10250"/>
<evidence type="ECO:0000313" key="2">
    <source>
        <dbReference type="EMBL" id="KIX14301.1"/>
    </source>
</evidence>
<sequence>MKNLLKATLVVLLFAAQADAHSLWVNSFESFAHAPGHTTVALGWGHALPLDDMPNSTYARVVVEEFNLVNPDGNKTHLYKPKPELAKPFISTADFDLFNADVACQKAALKKETQKGNYLIEAASKKTFYTSYVDKKGRTRLALKPQNQVTDRKKVLFSVQHQPFAKSNLTVGKWSQPKPVGHGLEITPLTDLSKVRVGDMVLFDARFHGKPPSYGPKSIEYITAYSSGFGLPDGFALFSYLKGGKAGFRVQSAGQWLVNVFHNENVTKDGPLKDLFGKVTSANYGATQTFTVK</sequence>
<accession>A0A0D2JF36</accession>
<dbReference type="EMBL" id="AZAC01000011">
    <property type="protein sequence ID" value="KIX14301.1"/>
    <property type="molecule type" value="Genomic_DNA"/>
</dbReference>
<gene>
    <name evidence="2" type="ORF">X474_10250</name>
</gene>